<gene>
    <name evidence="1" type="ORF">HOLleu_31386</name>
</gene>
<dbReference type="AlphaFoldDB" id="A0A9Q0YTF7"/>
<comment type="caution">
    <text evidence="1">The sequence shown here is derived from an EMBL/GenBank/DDBJ whole genome shotgun (WGS) entry which is preliminary data.</text>
</comment>
<dbReference type="Proteomes" id="UP001152320">
    <property type="component" value="Chromosome 16"/>
</dbReference>
<evidence type="ECO:0000313" key="1">
    <source>
        <dbReference type="EMBL" id="KAJ8026532.1"/>
    </source>
</evidence>
<sequence length="70" mass="8271">MLRGRTLLFLVEVKGHLRSPEVKNRKPCKHDISRFIMLRGRTLLFLVKVKGHLRSPEVKNRKPCKHDISR</sequence>
<organism evidence="1 2">
    <name type="scientific">Holothuria leucospilota</name>
    <name type="common">Black long sea cucumber</name>
    <name type="synonym">Mertensiothuria leucospilota</name>
    <dbReference type="NCBI Taxonomy" id="206669"/>
    <lineage>
        <taxon>Eukaryota</taxon>
        <taxon>Metazoa</taxon>
        <taxon>Echinodermata</taxon>
        <taxon>Eleutherozoa</taxon>
        <taxon>Echinozoa</taxon>
        <taxon>Holothuroidea</taxon>
        <taxon>Aspidochirotacea</taxon>
        <taxon>Aspidochirotida</taxon>
        <taxon>Holothuriidae</taxon>
        <taxon>Holothuria</taxon>
    </lineage>
</organism>
<dbReference type="EMBL" id="JAIZAY010000016">
    <property type="protein sequence ID" value="KAJ8026532.1"/>
    <property type="molecule type" value="Genomic_DNA"/>
</dbReference>
<keyword evidence="2" id="KW-1185">Reference proteome</keyword>
<reference evidence="1" key="1">
    <citation type="submission" date="2021-10" db="EMBL/GenBank/DDBJ databases">
        <title>Tropical sea cucumber genome reveals ecological adaptation and Cuvierian tubules defense mechanism.</title>
        <authorList>
            <person name="Chen T."/>
        </authorList>
    </citation>
    <scope>NUCLEOTIDE SEQUENCE</scope>
    <source>
        <strain evidence="1">Nanhai2018</strain>
        <tissue evidence="1">Muscle</tissue>
    </source>
</reference>
<name>A0A9Q0YTF7_HOLLE</name>
<proteinExistence type="predicted"/>
<accession>A0A9Q0YTF7</accession>
<dbReference type="OrthoDB" id="1917519at2759"/>
<protein>
    <submittedName>
        <fullName evidence="1">Uncharacterized protein</fullName>
    </submittedName>
</protein>
<evidence type="ECO:0000313" key="2">
    <source>
        <dbReference type="Proteomes" id="UP001152320"/>
    </source>
</evidence>